<keyword evidence="2" id="KW-0472">Membrane</keyword>
<evidence type="ECO:0000313" key="4">
    <source>
        <dbReference type="Proteomes" id="UP001203058"/>
    </source>
</evidence>
<proteinExistence type="predicted"/>
<feature type="transmembrane region" description="Helical" evidence="2">
    <location>
        <begin position="32"/>
        <end position="50"/>
    </location>
</feature>
<accession>A0ABS9VLX7</accession>
<feature type="region of interest" description="Disordered" evidence="1">
    <location>
        <begin position="1"/>
        <end position="21"/>
    </location>
</feature>
<gene>
    <name evidence="3" type="ORF">LZ016_05375</name>
</gene>
<evidence type="ECO:0000256" key="1">
    <source>
        <dbReference type="SAM" id="MobiDB-lite"/>
    </source>
</evidence>
<feature type="region of interest" description="Disordered" evidence="1">
    <location>
        <begin position="57"/>
        <end position="146"/>
    </location>
</feature>
<comment type="caution">
    <text evidence="3">The sequence shown here is derived from an EMBL/GenBank/DDBJ whole genome shotgun (WGS) entry which is preliminary data.</text>
</comment>
<feature type="compositionally biased region" description="Polar residues" evidence="1">
    <location>
        <begin position="57"/>
        <end position="75"/>
    </location>
</feature>
<evidence type="ECO:0000313" key="3">
    <source>
        <dbReference type="EMBL" id="MCH8615529.1"/>
    </source>
</evidence>
<reference evidence="3 4" key="1">
    <citation type="submission" date="2022-03" db="EMBL/GenBank/DDBJ databases">
        <authorList>
            <person name="Jo J.-H."/>
            <person name="Im W.-T."/>
        </authorList>
    </citation>
    <scope>NUCLEOTIDE SEQUENCE [LARGE SCALE GENOMIC DNA]</scope>
    <source>
        <strain evidence="3 4">SM33</strain>
    </source>
</reference>
<evidence type="ECO:0000256" key="2">
    <source>
        <dbReference type="SAM" id="Phobius"/>
    </source>
</evidence>
<keyword evidence="4" id="KW-1185">Reference proteome</keyword>
<dbReference type="Proteomes" id="UP001203058">
    <property type="component" value="Unassembled WGS sequence"/>
</dbReference>
<organism evidence="3 4">
    <name type="scientific">Sphingomonas telluris</name>
    <dbReference type="NCBI Taxonomy" id="2907998"/>
    <lineage>
        <taxon>Bacteria</taxon>
        <taxon>Pseudomonadati</taxon>
        <taxon>Pseudomonadota</taxon>
        <taxon>Alphaproteobacteria</taxon>
        <taxon>Sphingomonadales</taxon>
        <taxon>Sphingomonadaceae</taxon>
        <taxon>Sphingomonas</taxon>
    </lineage>
</organism>
<feature type="compositionally biased region" description="Low complexity" evidence="1">
    <location>
        <begin position="1"/>
        <end position="17"/>
    </location>
</feature>
<protein>
    <submittedName>
        <fullName evidence="3">Uncharacterized protein</fullName>
    </submittedName>
</protein>
<sequence length="146" mass="14903">MARNNNRSRNNNPSGRNQYSSDWMSTVKERPIAAAAVAAASVGAGVFLWSKRNALSEQMSNLSSQISDWTESMRSGSDDEFEMASAGDSSPSGAASGSTSARTSRSTGSRPTSTRGGNRSNRGMSETGGGNASLGAHTGSGSGSAS</sequence>
<dbReference type="EMBL" id="JAKZHW010000001">
    <property type="protein sequence ID" value="MCH8615529.1"/>
    <property type="molecule type" value="Genomic_DNA"/>
</dbReference>
<keyword evidence="2" id="KW-1133">Transmembrane helix</keyword>
<feature type="compositionally biased region" description="Gly residues" evidence="1">
    <location>
        <begin position="126"/>
        <end position="146"/>
    </location>
</feature>
<dbReference type="RefSeq" id="WP_241446326.1">
    <property type="nucleotide sequence ID" value="NZ_JAKZHW010000001.1"/>
</dbReference>
<keyword evidence="2" id="KW-0812">Transmembrane</keyword>
<feature type="compositionally biased region" description="Low complexity" evidence="1">
    <location>
        <begin position="84"/>
        <end position="120"/>
    </location>
</feature>
<name>A0ABS9VLX7_9SPHN</name>